<evidence type="ECO:0000313" key="1">
    <source>
        <dbReference type="EMBL" id="CAH1393057.1"/>
    </source>
</evidence>
<organism evidence="1 2">
    <name type="scientific">Nezara viridula</name>
    <name type="common">Southern green stink bug</name>
    <name type="synonym">Cimex viridulus</name>
    <dbReference type="NCBI Taxonomy" id="85310"/>
    <lineage>
        <taxon>Eukaryota</taxon>
        <taxon>Metazoa</taxon>
        <taxon>Ecdysozoa</taxon>
        <taxon>Arthropoda</taxon>
        <taxon>Hexapoda</taxon>
        <taxon>Insecta</taxon>
        <taxon>Pterygota</taxon>
        <taxon>Neoptera</taxon>
        <taxon>Paraneoptera</taxon>
        <taxon>Hemiptera</taxon>
        <taxon>Heteroptera</taxon>
        <taxon>Panheteroptera</taxon>
        <taxon>Pentatomomorpha</taxon>
        <taxon>Pentatomoidea</taxon>
        <taxon>Pentatomidae</taxon>
        <taxon>Pentatominae</taxon>
        <taxon>Nezara</taxon>
    </lineage>
</organism>
<accession>A0A9P0EDG2</accession>
<name>A0A9P0EDG2_NEZVI</name>
<dbReference type="OrthoDB" id="7700565at2759"/>
<dbReference type="Proteomes" id="UP001152798">
    <property type="component" value="Chromosome 2"/>
</dbReference>
<evidence type="ECO:0008006" key="3">
    <source>
        <dbReference type="Google" id="ProtNLM"/>
    </source>
</evidence>
<reference evidence="1" key="1">
    <citation type="submission" date="2022-01" db="EMBL/GenBank/DDBJ databases">
        <authorList>
            <person name="King R."/>
        </authorList>
    </citation>
    <scope>NUCLEOTIDE SEQUENCE</scope>
</reference>
<proteinExistence type="predicted"/>
<gene>
    <name evidence="1" type="ORF">NEZAVI_LOCUS3778</name>
</gene>
<sequence length="244" mass="28230">MSEKLQVVEGKIEQCMNIIKSTGASVRMELETNNASQESGATSPLMGQSRYFPDIWNIGPLMTKERQISEKCKFSSSKKHIPTEFITRLQLEYDVYGRHMLLEYFIKDHLEDDALAWYSTSQGTMATFEEFKKKFLSRFHGSKYDQLLYEELNCGLYFNKLHLSPTEYFSRLVIRARACQSKPEDAYICKTLGRHFGPKIEEIVIYQGIDNIDRFMQLLEDVGKEKIMKSKESRIAKDSIPSSG</sequence>
<dbReference type="AlphaFoldDB" id="A0A9P0EDG2"/>
<evidence type="ECO:0000313" key="2">
    <source>
        <dbReference type="Proteomes" id="UP001152798"/>
    </source>
</evidence>
<dbReference type="EMBL" id="OV725078">
    <property type="protein sequence ID" value="CAH1393057.1"/>
    <property type="molecule type" value="Genomic_DNA"/>
</dbReference>
<keyword evidence="2" id="KW-1185">Reference proteome</keyword>
<protein>
    <recommendedName>
        <fullName evidence="3">Retrotransposon gag domain-containing protein</fullName>
    </recommendedName>
</protein>